<name>A0A914HW59_GLORO</name>
<accession>A0A914HW59</accession>
<evidence type="ECO:0000313" key="1">
    <source>
        <dbReference type="Proteomes" id="UP000887572"/>
    </source>
</evidence>
<dbReference type="Proteomes" id="UP000887572">
    <property type="component" value="Unplaced"/>
</dbReference>
<evidence type="ECO:0000313" key="2">
    <source>
        <dbReference type="WBParaSite" id="Gr19_v10_g5036.t1"/>
    </source>
</evidence>
<dbReference type="AlphaFoldDB" id="A0A914HW59"/>
<organism evidence="1 2">
    <name type="scientific">Globodera rostochiensis</name>
    <name type="common">Golden nematode worm</name>
    <name type="synonym">Heterodera rostochiensis</name>
    <dbReference type="NCBI Taxonomy" id="31243"/>
    <lineage>
        <taxon>Eukaryota</taxon>
        <taxon>Metazoa</taxon>
        <taxon>Ecdysozoa</taxon>
        <taxon>Nematoda</taxon>
        <taxon>Chromadorea</taxon>
        <taxon>Rhabditida</taxon>
        <taxon>Tylenchina</taxon>
        <taxon>Tylenchomorpha</taxon>
        <taxon>Tylenchoidea</taxon>
        <taxon>Heteroderidae</taxon>
        <taxon>Heteroderinae</taxon>
        <taxon>Globodera</taxon>
    </lineage>
</organism>
<protein>
    <submittedName>
        <fullName evidence="2">Uncharacterized protein</fullName>
    </submittedName>
</protein>
<keyword evidence="1" id="KW-1185">Reference proteome</keyword>
<sequence length="165" mass="19723">MLCDVRNWAERIAESKSYWLHFETKRMFRWSTSLFFSVPKDFNRSDFWQKNKLFWLRKRAERRLTNFFDRRPNRSRNCSASVAHPMPSNLQRQQIRKNEIPSVRPCPSFLPYSPPPAYDEACSTAISIADEPPKHNKKNIVECRHQSNKNVRFLPSFSRPPSYIK</sequence>
<reference evidence="2" key="1">
    <citation type="submission" date="2022-11" db="UniProtKB">
        <authorList>
            <consortium name="WormBaseParasite"/>
        </authorList>
    </citation>
    <scope>IDENTIFICATION</scope>
</reference>
<dbReference type="WBParaSite" id="Gr19_v10_g5036.t1">
    <property type="protein sequence ID" value="Gr19_v10_g5036.t1"/>
    <property type="gene ID" value="Gr19_v10_g5036"/>
</dbReference>
<proteinExistence type="predicted"/>